<protein>
    <recommendedName>
        <fullName evidence="4">Transmembrane protein</fullName>
    </recommendedName>
</protein>
<keyword evidence="1" id="KW-0812">Transmembrane</keyword>
<proteinExistence type="predicted"/>
<gene>
    <name evidence="2" type="ORF">STAIW_v1c02950</name>
</gene>
<organism evidence="2 3">
    <name type="scientific">Spiroplasma taiwanense CT-1</name>
    <dbReference type="NCBI Taxonomy" id="1276220"/>
    <lineage>
        <taxon>Bacteria</taxon>
        <taxon>Bacillati</taxon>
        <taxon>Mycoplasmatota</taxon>
        <taxon>Mollicutes</taxon>
        <taxon>Entomoplasmatales</taxon>
        <taxon>Spiroplasmataceae</taxon>
        <taxon>Spiroplasma</taxon>
    </lineage>
</organism>
<dbReference type="AlphaFoldDB" id="S5LWF5"/>
<reference evidence="2 3" key="1">
    <citation type="journal article" date="2013" name="Genome Biol. Evol.">
        <title>Comparison of metabolic capacities and inference of gene content evolution in mosquito-associated Spiroplasma diminutum and S. taiwanense.</title>
        <authorList>
            <person name="Lo W.S."/>
            <person name="Ku C."/>
            <person name="Chen L.L."/>
            <person name="Chang T.H."/>
            <person name="Kuo C.H."/>
        </authorList>
    </citation>
    <scope>NUCLEOTIDE SEQUENCE [LARGE SCALE GENOMIC DNA]</scope>
    <source>
        <strain evidence="2">CT-1</strain>
    </source>
</reference>
<evidence type="ECO:0000256" key="1">
    <source>
        <dbReference type="SAM" id="Phobius"/>
    </source>
</evidence>
<sequence>MNNLAIEARMERNKALHEKIKKEIIYKRTIQDEKSIINSTFEKLKQIDLNFFKEKLDIFDKKHQIEKPYLDKDKSNTLFPEELKYDIKREISELKKIKLVEPLQENHDDEEEKIYFKNEKYARYFNELQKNELNFQKNISKLKEKQSKKNIINNDDIPMTIVQQIRSKDNRTTHQMLVEVQDKVEKSQNRLLKTWKGYDSKFRFKWANFILIILILIMLVSIILPIFI</sequence>
<dbReference type="KEGG" id="stai:STAIW_v1c02950"/>
<keyword evidence="3" id="KW-1185">Reference proteome</keyword>
<evidence type="ECO:0000313" key="3">
    <source>
        <dbReference type="Proteomes" id="UP000014984"/>
    </source>
</evidence>
<evidence type="ECO:0008006" key="4">
    <source>
        <dbReference type="Google" id="ProtNLM"/>
    </source>
</evidence>
<dbReference type="PATRIC" id="fig|1276220.3.peg.298"/>
<name>S5LWF5_9MOLU</name>
<feature type="transmembrane region" description="Helical" evidence="1">
    <location>
        <begin position="206"/>
        <end position="227"/>
    </location>
</feature>
<keyword evidence="1" id="KW-0472">Membrane</keyword>
<keyword evidence="1" id="KW-1133">Transmembrane helix</keyword>
<dbReference type="STRING" id="1276220.STAIW_v1c02950"/>
<dbReference type="HOGENOM" id="CLU_1209185_0_0_14"/>
<dbReference type="EMBL" id="CP005074">
    <property type="protein sequence ID" value="AGR40956.1"/>
    <property type="molecule type" value="Genomic_DNA"/>
</dbReference>
<evidence type="ECO:0000313" key="2">
    <source>
        <dbReference type="EMBL" id="AGR40956.1"/>
    </source>
</evidence>
<accession>S5LWF5</accession>
<dbReference type="Proteomes" id="UP000014984">
    <property type="component" value="Chromosome"/>
</dbReference>